<dbReference type="EMBL" id="MPKA01000052">
    <property type="protein sequence ID" value="OLU47275.1"/>
    <property type="molecule type" value="Genomic_DNA"/>
</dbReference>
<organism evidence="1 2">
    <name type="scientific">Dubosiella newyorkensis</name>
    <dbReference type="NCBI Taxonomy" id="1862672"/>
    <lineage>
        <taxon>Bacteria</taxon>
        <taxon>Bacillati</taxon>
        <taxon>Bacillota</taxon>
        <taxon>Erysipelotrichia</taxon>
        <taxon>Erysipelotrichales</taxon>
        <taxon>Erysipelotrichaceae</taxon>
        <taxon>Dubosiella</taxon>
    </lineage>
</organism>
<name>A0A1U7NP58_9FIRM</name>
<dbReference type="STRING" id="1862672.BO225_03135"/>
<gene>
    <name evidence="1" type="ORF">BO225_03135</name>
</gene>
<proteinExistence type="predicted"/>
<dbReference type="GeneID" id="78274941"/>
<dbReference type="OrthoDB" id="1655413at2"/>
<protein>
    <recommendedName>
        <fullName evidence="3">Alternate signal-mediated exported protein</fullName>
    </recommendedName>
</protein>
<dbReference type="AlphaFoldDB" id="A0A1U7NP58"/>
<sequence>MKHIKDFLSKPATTITLLVLAAVLLIQSGIGTTKAALTYFSPTYNSRLQLTQIGVSLLENDKVISSRDYQSEGNWNENNNANDIQNTGLLFSDVEENIKLGKRYPTVLEVQNSGQIPEFVRVTITKYWLDENDQKVTTLDPDLIELNYVNKDDWFQIDEDTAERAVYYYKNLLEVGKKTTPLIDSIKIDGKLQEHKKVVETIEDGKKVTTSYYTYDKLKFCVEAKVDAIQEHNAAEAIHSSWGKQIAVNGTTLSRN</sequence>
<dbReference type="Proteomes" id="UP000186705">
    <property type="component" value="Unassembled WGS sequence"/>
</dbReference>
<dbReference type="RefSeq" id="WP_076340834.1">
    <property type="nucleotide sequence ID" value="NZ_CAMNTW010000052.1"/>
</dbReference>
<accession>A0A1U7NP58</accession>
<evidence type="ECO:0000313" key="2">
    <source>
        <dbReference type="Proteomes" id="UP000186705"/>
    </source>
</evidence>
<reference evidence="1 2" key="1">
    <citation type="submission" date="2016-11" db="EMBL/GenBank/DDBJ databases">
        <title>Description of two novel members of the family Erysipelotrichaceae: Ileibacterium lipovorans gen. nov., sp. nov. and Dubosiella newyorkensis, gen. nov., sp. nov.</title>
        <authorList>
            <person name="Cox L.M."/>
            <person name="Sohn J."/>
            <person name="Tyrrell K.L."/>
            <person name="Citron D.M."/>
            <person name="Lawson P.A."/>
            <person name="Patel N.B."/>
            <person name="Iizumi T."/>
            <person name="Perez-Perez G.I."/>
            <person name="Goldstein E.J."/>
            <person name="Blaser M.J."/>
        </authorList>
    </citation>
    <scope>NUCLEOTIDE SEQUENCE [LARGE SCALE GENOMIC DNA]</scope>
    <source>
        <strain evidence="1 2">NYU-BL-A4</strain>
    </source>
</reference>
<keyword evidence="2" id="KW-1185">Reference proteome</keyword>
<evidence type="ECO:0000313" key="1">
    <source>
        <dbReference type="EMBL" id="OLU47275.1"/>
    </source>
</evidence>
<evidence type="ECO:0008006" key="3">
    <source>
        <dbReference type="Google" id="ProtNLM"/>
    </source>
</evidence>
<comment type="caution">
    <text evidence="1">The sequence shown here is derived from an EMBL/GenBank/DDBJ whole genome shotgun (WGS) entry which is preliminary data.</text>
</comment>